<dbReference type="SUPFAM" id="SSF52129">
    <property type="entry name" value="Caspase-like"/>
    <property type="match status" value="1"/>
</dbReference>
<dbReference type="AlphaFoldDB" id="A0A5C3N114"/>
<keyword evidence="2" id="KW-0053">Apoptosis</keyword>
<dbReference type="GO" id="GO:0005737">
    <property type="term" value="C:cytoplasm"/>
    <property type="evidence" value="ECO:0007669"/>
    <property type="project" value="TreeGrafter"/>
</dbReference>
<protein>
    <recommendedName>
        <fullName evidence="5">Peptidase C14 caspase domain-containing protein</fullName>
    </recommendedName>
</protein>
<dbReference type="InterPro" id="IPR050452">
    <property type="entry name" value="Metacaspase"/>
</dbReference>
<dbReference type="GO" id="GO:0006915">
    <property type="term" value="P:apoptotic process"/>
    <property type="evidence" value="ECO:0007669"/>
    <property type="project" value="UniProtKB-KW"/>
</dbReference>
<dbReference type="Gene3D" id="3.40.50.12660">
    <property type="match status" value="1"/>
</dbReference>
<evidence type="ECO:0000256" key="1">
    <source>
        <dbReference type="ARBA" id="ARBA00009005"/>
    </source>
</evidence>
<dbReference type="OrthoDB" id="3223806at2759"/>
<dbReference type="Proteomes" id="UP000305948">
    <property type="component" value="Unassembled WGS sequence"/>
</dbReference>
<reference evidence="6 7" key="1">
    <citation type="journal article" date="2019" name="Nat. Ecol. Evol.">
        <title>Megaphylogeny resolves global patterns of mushroom evolution.</title>
        <authorList>
            <person name="Varga T."/>
            <person name="Krizsan K."/>
            <person name="Foldi C."/>
            <person name="Dima B."/>
            <person name="Sanchez-Garcia M."/>
            <person name="Sanchez-Ramirez S."/>
            <person name="Szollosi G.J."/>
            <person name="Szarkandi J.G."/>
            <person name="Papp V."/>
            <person name="Albert L."/>
            <person name="Andreopoulos W."/>
            <person name="Angelini C."/>
            <person name="Antonin V."/>
            <person name="Barry K.W."/>
            <person name="Bougher N.L."/>
            <person name="Buchanan P."/>
            <person name="Buyck B."/>
            <person name="Bense V."/>
            <person name="Catcheside P."/>
            <person name="Chovatia M."/>
            <person name="Cooper J."/>
            <person name="Damon W."/>
            <person name="Desjardin D."/>
            <person name="Finy P."/>
            <person name="Geml J."/>
            <person name="Haridas S."/>
            <person name="Hughes K."/>
            <person name="Justo A."/>
            <person name="Karasinski D."/>
            <person name="Kautmanova I."/>
            <person name="Kiss B."/>
            <person name="Kocsube S."/>
            <person name="Kotiranta H."/>
            <person name="LaButti K.M."/>
            <person name="Lechner B.E."/>
            <person name="Liimatainen K."/>
            <person name="Lipzen A."/>
            <person name="Lukacs Z."/>
            <person name="Mihaltcheva S."/>
            <person name="Morgado L.N."/>
            <person name="Niskanen T."/>
            <person name="Noordeloos M.E."/>
            <person name="Ohm R.A."/>
            <person name="Ortiz-Santana B."/>
            <person name="Ovrebo C."/>
            <person name="Racz N."/>
            <person name="Riley R."/>
            <person name="Savchenko A."/>
            <person name="Shiryaev A."/>
            <person name="Soop K."/>
            <person name="Spirin V."/>
            <person name="Szebenyi C."/>
            <person name="Tomsovsky M."/>
            <person name="Tulloss R.E."/>
            <person name="Uehling J."/>
            <person name="Grigoriev I.V."/>
            <person name="Vagvolgyi C."/>
            <person name="Papp T."/>
            <person name="Martin F.M."/>
            <person name="Miettinen O."/>
            <person name="Hibbett D.S."/>
            <person name="Nagy L.G."/>
        </authorList>
    </citation>
    <scope>NUCLEOTIDE SEQUENCE [LARGE SCALE GENOMIC DNA]</scope>
    <source>
        <strain evidence="6 7">OMC1185</strain>
    </source>
</reference>
<gene>
    <name evidence="6" type="ORF">OE88DRAFT_804644</name>
</gene>
<evidence type="ECO:0000313" key="6">
    <source>
        <dbReference type="EMBL" id="TFK47431.1"/>
    </source>
</evidence>
<keyword evidence="3" id="KW-0645">Protease</keyword>
<evidence type="ECO:0000313" key="7">
    <source>
        <dbReference type="Proteomes" id="UP000305948"/>
    </source>
</evidence>
<feature type="compositionally biased region" description="Basic residues" evidence="4">
    <location>
        <begin position="95"/>
        <end position="105"/>
    </location>
</feature>
<evidence type="ECO:0000256" key="3">
    <source>
        <dbReference type="ARBA" id="ARBA00022807"/>
    </source>
</evidence>
<sequence length="423" mass="47825">MNWPAYPESERSGQSLKPPHMSRQSHSPHRGTVQMPTPFQPSGSPAVAQQVVYADGQTVQVPEDARVIYIQGGGHQHHHRQRRHSHTHSSQGHHQSGHGRSHSHSRPQAQSHGHSHSHQQGYSQQQYNQPQYSQNHANHQHGQHPSHTQNNQLPPLQHPDFAYSRCTGRKKALCIGINYTGQREELHGCINDAQDIHKFLQRYGFRSEDMVLLRDDARNSRDIPTKKNILDAMRWLVKDAQPHDSLFIHYSGHGGQTKDLDGDEVDGLDEDIYPLDYKQAGIILDDDLHKILVHPLPRACRLTAVFDSCHSGSILDLPILYHSDGRVKSRPEITPKFIKERTSPADVISFSGCKDSQTSADTTEDGLAVGAMSYAFTLCLKRNPDQSYLQLLKSVRAVLNKRYNQKPQLSSSHRINTHLKFII</sequence>
<dbReference type="GO" id="GO:0006508">
    <property type="term" value="P:proteolysis"/>
    <property type="evidence" value="ECO:0007669"/>
    <property type="project" value="InterPro"/>
</dbReference>
<accession>A0A5C3N114</accession>
<dbReference type="EMBL" id="ML213524">
    <property type="protein sequence ID" value="TFK47431.1"/>
    <property type="molecule type" value="Genomic_DNA"/>
</dbReference>
<keyword evidence="7" id="KW-1185">Reference proteome</keyword>
<dbReference type="InterPro" id="IPR029030">
    <property type="entry name" value="Caspase-like_dom_sf"/>
</dbReference>
<feature type="compositionally biased region" description="Polar residues" evidence="4">
    <location>
        <begin position="145"/>
        <end position="154"/>
    </location>
</feature>
<feature type="compositionally biased region" description="Basic residues" evidence="4">
    <location>
        <begin position="75"/>
        <end position="87"/>
    </location>
</feature>
<feature type="domain" description="Peptidase C14 caspase" evidence="5">
    <location>
        <begin position="169"/>
        <end position="413"/>
    </location>
</feature>
<feature type="compositionally biased region" description="Polar residues" evidence="4">
    <location>
        <begin position="34"/>
        <end position="43"/>
    </location>
</feature>
<dbReference type="PANTHER" id="PTHR48104:SF30">
    <property type="entry name" value="METACASPASE-1"/>
    <property type="match status" value="1"/>
</dbReference>
<dbReference type="GO" id="GO:0004197">
    <property type="term" value="F:cysteine-type endopeptidase activity"/>
    <property type="evidence" value="ECO:0007669"/>
    <property type="project" value="InterPro"/>
</dbReference>
<keyword evidence="3" id="KW-0378">Hydrolase</keyword>
<feature type="compositionally biased region" description="Low complexity" evidence="4">
    <location>
        <begin position="106"/>
        <end position="136"/>
    </location>
</feature>
<comment type="similarity">
    <text evidence="1">Belongs to the peptidase C14B family.</text>
</comment>
<dbReference type="Pfam" id="PF00656">
    <property type="entry name" value="Peptidase_C14"/>
    <property type="match status" value="1"/>
</dbReference>
<dbReference type="InterPro" id="IPR011600">
    <property type="entry name" value="Pept_C14_caspase"/>
</dbReference>
<evidence type="ECO:0000259" key="5">
    <source>
        <dbReference type="Pfam" id="PF00656"/>
    </source>
</evidence>
<proteinExistence type="inferred from homology"/>
<dbReference type="PANTHER" id="PTHR48104">
    <property type="entry name" value="METACASPASE-4"/>
    <property type="match status" value="1"/>
</dbReference>
<evidence type="ECO:0000256" key="4">
    <source>
        <dbReference type="SAM" id="MobiDB-lite"/>
    </source>
</evidence>
<name>A0A5C3N114_9AGAM</name>
<keyword evidence="3" id="KW-0788">Thiol protease</keyword>
<evidence type="ECO:0000256" key="2">
    <source>
        <dbReference type="ARBA" id="ARBA00022703"/>
    </source>
</evidence>
<feature type="region of interest" description="Disordered" evidence="4">
    <location>
        <begin position="73"/>
        <end position="160"/>
    </location>
</feature>
<feature type="region of interest" description="Disordered" evidence="4">
    <location>
        <begin position="1"/>
        <end position="47"/>
    </location>
</feature>
<organism evidence="6 7">
    <name type="scientific">Heliocybe sulcata</name>
    <dbReference type="NCBI Taxonomy" id="5364"/>
    <lineage>
        <taxon>Eukaryota</taxon>
        <taxon>Fungi</taxon>
        <taxon>Dikarya</taxon>
        <taxon>Basidiomycota</taxon>
        <taxon>Agaricomycotina</taxon>
        <taxon>Agaricomycetes</taxon>
        <taxon>Gloeophyllales</taxon>
        <taxon>Gloeophyllaceae</taxon>
        <taxon>Heliocybe</taxon>
    </lineage>
</organism>